<accession>A0A8S2JIM5</accession>
<dbReference type="Proteomes" id="UP000677228">
    <property type="component" value="Unassembled WGS sequence"/>
</dbReference>
<proteinExistence type="predicted"/>
<evidence type="ECO:0000313" key="2">
    <source>
        <dbReference type="EMBL" id="CAF3800962.1"/>
    </source>
</evidence>
<evidence type="ECO:0000313" key="3">
    <source>
        <dbReference type="Proteomes" id="UP000682733"/>
    </source>
</evidence>
<sequence length="191" mass="22445">MLSKTVPDFSTDDFGTMIESIRAQMVYRHQNDIIKLRCGEPCPICKVDCHLEAGHNSYEIDLLTLSGQAVVGPAIQILLTAWKNTTNDLFEKLHDSYHQPRGLIECSWIKHRYLLNQLVASDCTTSALFTHRFKYKGEHYSFKKFCKIFSEWQLPILTSKDTLKLREYIFYKYQLELSNEYIKTEMYRNAR</sequence>
<name>A0A8S2JIM5_9BILA</name>
<dbReference type="AlphaFoldDB" id="A0A8S2JIM5"/>
<comment type="caution">
    <text evidence="2">The sequence shown here is derived from an EMBL/GenBank/DDBJ whole genome shotgun (WGS) entry which is preliminary data.</text>
</comment>
<reference evidence="2" key="1">
    <citation type="submission" date="2021-02" db="EMBL/GenBank/DDBJ databases">
        <authorList>
            <person name="Nowell W R."/>
        </authorList>
    </citation>
    <scope>NUCLEOTIDE SEQUENCE</scope>
</reference>
<dbReference type="EMBL" id="CAJOBA010007392">
    <property type="protein sequence ID" value="CAF3800962.1"/>
    <property type="molecule type" value="Genomic_DNA"/>
</dbReference>
<dbReference type="EMBL" id="CAJNOK010007381">
    <property type="protein sequence ID" value="CAF1032710.1"/>
    <property type="molecule type" value="Genomic_DNA"/>
</dbReference>
<gene>
    <name evidence="1" type="ORF">OVA965_LOCUS16074</name>
    <name evidence="2" type="ORF">TMI583_LOCUS16083</name>
</gene>
<organism evidence="2 3">
    <name type="scientific">Didymodactylos carnosus</name>
    <dbReference type="NCBI Taxonomy" id="1234261"/>
    <lineage>
        <taxon>Eukaryota</taxon>
        <taxon>Metazoa</taxon>
        <taxon>Spiralia</taxon>
        <taxon>Gnathifera</taxon>
        <taxon>Rotifera</taxon>
        <taxon>Eurotatoria</taxon>
        <taxon>Bdelloidea</taxon>
        <taxon>Philodinida</taxon>
        <taxon>Philodinidae</taxon>
        <taxon>Didymodactylos</taxon>
    </lineage>
</organism>
<dbReference type="Proteomes" id="UP000682733">
    <property type="component" value="Unassembled WGS sequence"/>
</dbReference>
<protein>
    <submittedName>
        <fullName evidence="2">Uncharacterized protein</fullName>
    </submittedName>
</protein>
<evidence type="ECO:0000313" key="1">
    <source>
        <dbReference type="EMBL" id="CAF1032710.1"/>
    </source>
</evidence>